<evidence type="ECO:0000313" key="3">
    <source>
        <dbReference type="EMBL" id="KAF5696975.1"/>
    </source>
</evidence>
<evidence type="ECO:0000256" key="2">
    <source>
        <dbReference type="SAM" id="Phobius"/>
    </source>
</evidence>
<feature type="transmembrane region" description="Helical" evidence="2">
    <location>
        <begin position="65"/>
        <end position="92"/>
    </location>
</feature>
<sequence length="166" mass="17884">MPKTSRDKAVADTSPPTADSALSCPSFPYSRLDGLAAWLGSMSLAILLLGNVHRSTWDLEDTLDWLAVTLILSSLITSVVAVMATKVLLFSLGYRQAPRGQDMTWIPLMLVGIAAMEFVLGALFWASCVPLPSSYNSIDVQTIVLVPSMIAIAGWTGQYLGVLKDH</sequence>
<feature type="transmembrane region" description="Helical" evidence="2">
    <location>
        <begin position="35"/>
        <end position="53"/>
    </location>
</feature>
<feature type="compositionally biased region" description="Basic and acidic residues" evidence="1">
    <location>
        <begin position="1"/>
        <end position="10"/>
    </location>
</feature>
<feature type="transmembrane region" description="Helical" evidence="2">
    <location>
        <begin position="104"/>
        <end position="126"/>
    </location>
</feature>
<dbReference type="EMBL" id="JAAQPF010000788">
    <property type="protein sequence ID" value="KAF5696975.1"/>
    <property type="molecule type" value="Genomic_DNA"/>
</dbReference>
<keyword evidence="2" id="KW-0812">Transmembrane</keyword>
<proteinExistence type="predicted"/>
<feature type="region of interest" description="Disordered" evidence="1">
    <location>
        <begin position="1"/>
        <end position="21"/>
    </location>
</feature>
<reference evidence="3 4" key="1">
    <citation type="submission" date="2020-05" db="EMBL/GenBank/DDBJ databases">
        <title>Identification and distribution of gene clusters putatively required for synthesis of sphingolipid metabolism inhibitors in phylogenetically diverse species of the filamentous fungus Fusarium.</title>
        <authorList>
            <person name="Kim H.-S."/>
            <person name="Busman M."/>
            <person name="Brown D.W."/>
            <person name="Divon H."/>
            <person name="Uhlig S."/>
            <person name="Proctor R.H."/>
        </authorList>
    </citation>
    <scope>NUCLEOTIDE SEQUENCE [LARGE SCALE GENOMIC DNA]</scope>
    <source>
        <strain evidence="3 4">NRRL 26131</strain>
    </source>
</reference>
<keyword evidence="2" id="KW-1133">Transmembrane helix</keyword>
<dbReference type="AlphaFoldDB" id="A0A8H6CYQ8"/>
<evidence type="ECO:0000313" key="4">
    <source>
        <dbReference type="Proteomes" id="UP000532311"/>
    </source>
</evidence>
<feature type="transmembrane region" description="Helical" evidence="2">
    <location>
        <begin position="138"/>
        <end position="162"/>
    </location>
</feature>
<accession>A0A8H6CYQ8</accession>
<dbReference type="Proteomes" id="UP000532311">
    <property type="component" value="Unassembled WGS sequence"/>
</dbReference>
<protein>
    <submittedName>
        <fullName evidence="3">Uncharacterized protein</fullName>
    </submittedName>
</protein>
<comment type="caution">
    <text evidence="3">The sequence shown here is derived from an EMBL/GenBank/DDBJ whole genome shotgun (WGS) entry which is preliminary data.</text>
</comment>
<name>A0A8H6CYQ8_9HYPO</name>
<evidence type="ECO:0000256" key="1">
    <source>
        <dbReference type="SAM" id="MobiDB-lite"/>
    </source>
</evidence>
<keyword evidence="2" id="KW-0472">Membrane</keyword>
<organism evidence="3 4">
    <name type="scientific">Fusarium globosum</name>
    <dbReference type="NCBI Taxonomy" id="78864"/>
    <lineage>
        <taxon>Eukaryota</taxon>
        <taxon>Fungi</taxon>
        <taxon>Dikarya</taxon>
        <taxon>Ascomycota</taxon>
        <taxon>Pezizomycotina</taxon>
        <taxon>Sordariomycetes</taxon>
        <taxon>Hypocreomycetidae</taxon>
        <taxon>Hypocreales</taxon>
        <taxon>Nectriaceae</taxon>
        <taxon>Fusarium</taxon>
        <taxon>Fusarium fujikuroi species complex</taxon>
    </lineage>
</organism>
<keyword evidence="4" id="KW-1185">Reference proteome</keyword>
<gene>
    <name evidence="3" type="ORF">FGLOB1_13118</name>
</gene>